<dbReference type="InterPro" id="IPR000064">
    <property type="entry name" value="NLP_P60_dom"/>
</dbReference>
<keyword evidence="3" id="KW-0378">Hydrolase</keyword>
<comment type="caution">
    <text evidence="9">The sequence shown here is derived from an EMBL/GenBank/DDBJ whole genome shotgun (WGS) entry which is preliminary data.</text>
</comment>
<keyword evidence="4" id="KW-0788">Thiol protease</keyword>
<proteinExistence type="inferred from homology"/>
<evidence type="ECO:0000259" key="7">
    <source>
        <dbReference type="PROSITE" id="PS51781"/>
    </source>
</evidence>
<feature type="chain" id="PRO_5030787866" evidence="6">
    <location>
        <begin position="29"/>
        <end position="624"/>
    </location>
</feature>
<dbReference type="PROSITE" id="PS51781">
    <property type="entry name" value="SH3B"/>
    <property type="match status" value="1"/>
</dbReference>
<dbReference type="GO" id="GO:0019867">
    <property type="term" value="C:outer membrane"/>
    <property type="evidence" value="ECO:0007669"/>
    <property type="project" value="InterPro"/>
</dbReference>
<dbReference type="Gene3D" id="2.40.40.10">
    <property type="entry name" value="RlpA-like domain"/>
    <property type="match status" value="1"/>
</dbReference>
<dbReference type="InterPro" id="IPR038765">
    <property type="entry name" value="Papain-like_cys_pep_sf"/>
</dbReference>
<comment type="similarity">
    <text evidence="1">Belongs to the peptidase C40 family.</text>
</comment>
<dbReference type="Pfam" id="PF00877">
    <property type="entry name" value="NLPC_P60"/>
    <property type="match status" value="1"/>
</dbReference>
<dbReference type="RefSeq" id="WP_154432458.1">
    <property type="nucleotide sequence ID" value="NZ_VUMS01000015.1"/>
</dbReference>
<dbReference type="PROSITE" id="PS51935">
    <property type="entry name" value="NLPC_P60"/>
    <property type="match status" value="1"/>
</dbReference>
<reference evidence="9 10" key="1">
    <citation type="submission" date="2019-08" db="EMBL/GenBank/DDBJ databases">
        <title>In-depth cultivation of the pig gut microbiome towards novel bacterial diversity and tailored functional studies.</title>
        <authorList>
            <person name="Wylensek D."/>
            <person name="Hitch T.C.A."/>
            <person name="Clavel T."/>
        </authorList>
    </citation>
    <scope>NUCLEOTIDE SEQUENCE [LARGE SCALE GENOMIC DNA]</scope>
    <source>
        <strain evidence="9 10">BSM-380-WT-5A</strain>
    </source>
</reference>
<evidence type="ECO:0000256" key="6">
    <source>
        <dbReference type="SAM" id="SignalP"/>
    </source>
</evidence>
<protein>
    <submittedName>
        <fullName evidence="9">SH3 domain-containing protein</fullName>
    </submittedName>
</protein>
<evidence type="ECO:0000256" key="3">
    <source>
        <dbReference type="ARBA" id="ARBA00022801"/>
    </source>
</evidence>
<feature type="domain" description="NlpC/P60" evidence="8">
    <location>
        <begin position="389"/>
        <end position="513"/>
    </location>
</feature>
<dbReference type="InterPro" id="IPR010611">
    <property type="entry name" value="3D_dom"/>
</dbReference>
<dbReference type="Pfam" id="PF08239">
    <property type="entry name" value="SH3_3"/>
    <property type="match status" value="1"/>
</dbReference>
<sequence length="624" mass="67975">MIRKEWKRMLALSMTYIMTLSVAAPVKAAEEELGVPTAETAAEVQETPEQYEARTGYHLSEGYTYVLNNGFVILQADGSPQITPVATPEPTPSETPTPTPEPTVTPTPAGENTPTPTPGQEGAEPQEVTEQPTPEPTPAPETTPEAAQETAVEENIPVITAFPQSVEVPVTVEDYRFWTVSASRKAAQAKVVQEIKEEKSQDSRSVGRLEEGGICYILRKEDGWYYVESGTVRGFVEKKALRRIGDKNEALLTPVYATELVAPAENQAYAYYRATIQQTAAKKHYALCKGDELNIRADKSTDSEIVGTMKKGNLCYILADETEEWVYVESGEVRGFVKKEYLQTGRKVKKKVNKTGADRFTLAVARVDSKDNPARYYTLTSVKTGIPDGAIRDSIVDYASGFLGTVWKEEGISLCEGIDTSEFVEQIYEAYGYNVTDKDGNIQEQGKVSVDQAKPGDVICYGSGEETSAAGIYVGDGKMVQASETRGKVVTVKIDPEQESFALELFEDTKVIAGSKDISEVNATEAMYGQDLGLFKLTYYCACAKCCGKATGITASGARVAEGETIAVDPSVIPYGTKVIINGHIFTAQDCGSGVKQNHIDIYVDDHERALALGCNYADVHLMK</sequence>
<dbReference type="AlphaFoldDB" id="A0A7X2P3R4"/>
<dbReference type="InterPro" id="IPR059180">
    <property type="entry name" value="3D_YorM"/>
</dbReference>
<keyword evidence="6" id="KW-0732">Signal</keyword>
<dbReference type="SMART" id="SM00287">
    <property type="entry name" value="SH3b"/>
    <property type="match status" value="2"/>
</dbReference>
<feature type="domain" description="SH3b" evidence="7">
    <location>
        <begin position="283"/>
        <end position="351"/>
    </location>
</feature>
<name>A0A7X2P3R4_9FIRM</name>
<dbReference type="GO" id="GO:0006508">
    <property type="term" value="P:proteolysis"/>
    <property type="evidence" value="ECO:0007669"/>
    <property type="project" value="UniProtKB-KW"/>
</dbReference>
<dbReference type="PANTHER" id="PTHR34408:SF1">
    <property type="entry name" value="GLYCOSYL HYDROLASE FAMILY 19 DOMAIN-CONTAINING PROTEIN HI_1415"/>
    <property type="match status" value="1"/>
</dbReference>
<evidence type="ECO:0000313" key="10">
    <source>
        <dbReference type="Proteomes" id="UP000440513"/>
    </source>
</evidence>
<dbReference type="GO" id="GO:0009254">
    <property type="term" value="P:peptidoglycan turnover"/>
    <property type="evidence" value="ECO:0007669"/>
    <property type="project" value="InterPro"/>
</dbReference>
<feature type="compositionally biased region" description="Pro residues" evidence="5">
    <location>
        <begin position="87"/>
        <end position="105"/>
    </location>
</feature>
<feature type="compositionally biased region" description="Low complexity" evidence="5">
    <location>
        <begin position="123"/>
        <end position="132"/>
    </location>
</feature>
<dbReference type="SUPFAM" id="SSF54001">
    <property type="entry name" value="Cysteine proteinases"/>
    <property type="match status" value="1"/>
</dbReference>
<evidence type="ECO:0000313" key="9">
    <source>
        <dbReference type="EMBL" id="MST66947.1"/>
    </source>
</evidence>
<feature type="signal peptide" evidence="6">
    <location>
        <begin position="1"/>
        <end position="28"/>
    </location>
</feature>
<dbReference type="CDD" id="cd14667">
    <property type="entry name" value="3D_containing_proteins"/>
    <property type="match status" value="1"/>
</dbReference>
<dbReference type="EMBL" id="VUMS01000015">
    <property type="protein sequence ID" value="MST66947.1"/>
    <property type="molecule type" value="Genomic_DNA"/>
</dbReference>
<gene>
    <name evidence="9" type="ORF">FYJ57_09475</name>
</gene>
<evidence type="ECO:0000256" key="2">
    <source>
        <dbReference type="ARBA" id="ARBA00022670"/>
    </source>
</evidence>
<accession>A0A7X2P3R4</accession>
<feature type="region of interest" description="Disordered" evidence="5">
    <location>
        <begin position="80"/>
        <end position="149"/>
    </location>
</feature>
<evidence type="ECO:0000256" key="4">
    <source>
        <dbReference type="ARBA" id="ARBA00022807"/>
    </source>
</evidence>
<evidence type="ECO:0000259" key="8">
    <source>
        <dbReference type="PROSITE" id="PS51935"/>
    </source>
</evidence>
<dbReference type="Gene3D" id="2.30.30.40">
    <property type="entry name" value="SH3 Domains"/>
    <property type="match status" value="2"/>
</dbReference>
<dbReference type="Pfam" id="PF06725">
    <property type="entry name" value="3D"/>
    <property type="match status" value="1"/>
</dbReference>
<organism evidence="9 10">
    <name type="scientific">Oliverpabstia intestinalis</name>
    <dbReference type="NCBI Taxonomy" id="2606633"/>
    <lineage>
        <taxon>Bacteria</taxon>
        <taxon>Bacillati</taxon>
        <taxon>Bacillota</taxon>
        <taxon>Clostridia</taxon>
        <taxon>Lachnospirales</taxon>
        <taxon>Lachnospiraceae</taxon>
        <taxon>Oliverpabstia</taxon>
    </lineage>
</organism>
<dbReference type="InterPro" id="IPR003646">
    <property type="entry name" value="SH3-like_bac-type"/>
</dbReference>
<dbReference type="Proteomes" id="UP000440513">
    <property type="component" value="Unassembled WGS sequence"/>
</dbReference>
<dbReference type="Gene3D" id="3.90.1720.10">
    <property type="entry name" value="endopeptidase domain like (from Nostoc punctiforme)"/>
    <property type="match status" value="1"/>
</dbReference>
<dbReference type="GO" id="GO:0008234">
    <property type="term" value="F:cysteine-type peptidase activity"/>
    <property type="evidence" value="ECO:0007669"/>
    <property type="project" value="UniProtKB-KW"/>
</dbReference>
<evidence type="ECO:0000256" key="1">
    <source>
        <dbReference type="ARBA" id="ARBA00007074"/>
    </source>
</evidence>
<dbReference type="GO" id="GO:0004553">
    <property type="term" value="F:hydrolase activity, hydrolyzing O-glycosyl compounds"/>
    <property type="evidence" value="ECO:0007669"/>
    <property type="project" value="InterPro"/>
</dbReference>
<dbReference type="InterPro" id="IPR036908">
    <property type="entry name" value="RlpA-like_sf"/>
</dbReference>
<dbReference type="PANTHER" id="PTHR34408">
    <property type="entry name" value="FAMILY PROTEIN, PUTATIVE-RELATED"/>
    <property type="match status" value="1"/>
</dbReference>
<keyword evidence="10" id="KW-1185">Reference proteome</keyword>
<evidence type="ECO:0000256" key="5">
    <source>
        <dbReference type="SAM" id="MobiDB-lite"/>
    </source>
</evidence>
<dbReference type="InterPro" id="IPR052354">
    <property type="entry name" value="Cell_Wall_Dynamics_Protein"/>
</dbReference>
<dbReference type="SUPFAM" id="SSF50685">
    <property type="entry name" value="Barwin-like endoglucanases"/>
    <property type="match status" value="1"/>
</dbReference>
<keyword evidence="2" id="KW-0645">Protease</keyword>